<name>A0A835IAD9_9MAGN</name>
<dbReference type="AlphaFoldDB" id="A0A835IAD9"/>
<gene>
    <name evidence="1" type="ORF">IFM89_022507</name>
</gene>
<accession>A0A835IAD9</accession>
<organism evidence="1 2">
    <name type="scientific">Coptis chinensis</name>
    <dbReference type="NCBI Taxonomy" id="261450"/>
    <lineage>
        <taxon>Eukaryota</taxon>
        <taxon>Viridiplantae</taxon>
        <taxon>Streptophyta</taxon>
        <taxon>Embryophyta</taxon>
        <taxon>Tracheophyta</taxon>
        <taxon>Spermatophyta</taxon>
        <taxon>Magnoliopsida</taxon>
        <taxon>Ranunculales</taxon>
        <taxon>Ranunculaceae</taxon>
        <taxon>Coptidoideae</taxon>
        <taxon>Coptis</taxon>
    </lineage>
</organism>
<dbReference type="EMBL" id="JADFTS010000003">
    <property type="protein sequence ID" value="KAF9615245.1"/>
    <property type="molecule type" value="Genomic_DNA"/>
</dbReference>
<dbReference type="Proteomes" id="UP000631114">
    <property type="component" value="Unassembled WGS sequence"/>
</dbReference>
<proteinExistence type="predicted"/>
<protein>
    <submittedName>
        <fullName evidence="1">Uncharacterized protein</fullName>
    </submittedName>
</protein>
<reference evidence="1 2" key="1">
    <citation type="submission" date="2020-10" db="EMBL/GenBank/DDBJ databases">
        <title>The Coptis chinensis genome and diversification of protoberbering-type alkaloids.</title>
        <authorList>
            <person name="Wang B."/>
            <person name="Shu S."/>
            <person name="Song C."/>
            <person name="Liu Y."/>
        </authorList>
    </citation>
    <scope>NUCLEOTIDE SEQUENCE [LARGE SCALE GENOMIC DNA]</scope>
    <source>
        <strain evidence="1">HL-2020</strain>
        <tissue evidence="1">Leaf</tissue>
    </source>
</reference>
<keyword evidence="2" id="KW-1185">Reference proteome</keyword>
<evidence type="ECO:0000313" key="2">
    <source>
        <dbReference type="Proteomes" id="UP000631114"/>
    </source>
</evidence>
<evidence type="ECO:0000313" key="1">
    <source>
        <dbReference type="EMBL" id="KAF9615245.1"/>
    </source>
</evidence>
<comment type="caution">
    <text evidence="1">The sequence shown here is derived from an EMBL/GenBank/DDBJ whole genome shotgun (WGS) entry which is preliminary data.</text>
</comment>
<sequence>MDDVTTKRTRIDYARVCVVVDINFGFPFFISVNYGEGNKVDINLDYDWVPEQCANVVQDAIEQIIKIPSTEPPTVELELEYDIQCTDVVGNVVETEDIASSTLGQVEVEFIPSPSPAIEVVVRAIVNVDIGAHGVLHIEDQDAMDLSYYIMENEFTALECC</sequence>